<dbReference type="OrthoDB" id="1141916at2"/>
<dbReference type="STRING" id="984262.SGRA_2587"/>
<evidence type="ECO:0000313" key="3">
    <source>
        <dbReference type="Proteomes" id="UP000007519"/>
    </source>
</evidence>
<sequence>MNTIRLYLSLALIFVFAQNNFAQEASLPQDGIYQKTWGERPVIHRPELQERDVLWEKRIWREIELGELQNQHFANESRPLIELLTWALEDKKLSVYNEDFSSRMDYEEAMGYVYQTDTFFVMDLDGGCMGDNWEVVKNRINPKDVTRFRIKEVAYVDKKDGQLKTQILGIAPIRNIYDDNGNFLMAIPMFWFHFDELRPILGQEQAPNRFQDAGQLSWADVFEARQFSSYITKESNMRDLRLQDLYSGTDRLLQAEKIKNDMANFEHDFYGN</sequence>
<proteinExistence type="predicted"/>
<evidence type="ECO:0000256" key="1">
    <source>
        <dbReference type="SAM" id="SignalP"/>
    </source>
</evidence>
<dbReference type="RefSeq" id="WP_015692926.1">
    <property type="nucleotide sequence ID" value="NC_016940.1"/>
</dbReference>
<dbReference type="Proteomes" id="UP000007519">
    <property type="component" value="Chromosome"/>
</dbReference>
<name>H6L6R9_SAPGL</name>
<feature type="chain" id="PRO_5003604023" evidence="1">
    <location>
        <begin position="23"/>
        <end position="272"/>
    </location>
</feature>
<organism evidence="2 3">
    <name type="scientific">Saprospira grandis (strain Lewin)</name>
    <dbReference type="NCBI Taxonomy" id="984262"/>
    <lineage>
        <taxon>Bacteria</taxon>
        <taxon>Pseudomonadati</taxon>
        <taxon>Bacteroidota</taxon>
        <taxon>Saprospiria</taxon>
        <taxon>Saprospirales</taxon>
        <taxon>Saprospiraceae</taxon>
        <taxon>Saprospira</taxon>
    </lineage>
</organism>
<reference evidence="2 3" key="1">
    <citation type="journal article" date="2012" name="Stand. Genomic Sci.">
        <title>Complete genome sequencing and analysis of Saprospira grandis str. Lewin, a predatory marine bacterium.</title>
        <authorList>
            <person name="Saw J.H."/>
            <person name="Yuryev A."/>
            <person name="Kanbe M."/>
            <person name="Hou S."/>
            <person name="Young A.G."/>
            <person name="Aizawa S."/>
            <person name="Alam M."/>
        </authorList>
    </citation>
    <scope>NUCLEOTIDE SEQUENCE [LARGE SCALE GENOMIC DNA]</scope>
    <source>
        <strain evidence="2 3">Lewin</strain>
    </source>
</reference>
<evidence type="ECO:0000313" key="2">
    <source>
        <dbReference type="EMBL" id="AFC25315.1"/>
    </source>
</evidence>
<dbReference type="KEGG" id="sgn:SGRA_2587"/>
<keyword evidence="1" id="KW-0732">Signal</keyword>
<dbReference type="HOGENOM" id="CLU_068220_1_0_10"/>
<dbReference type="eggNOG" id="ENOG502Z7JF">
    <property type="taxonomic scope" value="Bacteria"/>
</dbReference>
<dbReference type="InterPro" id="IPR019847">
    <property type="entry name" value="Gliding_motility_assoc_GldN"/>
</dbReference>
<feature type="signal peptide" evidence="1">
    <location>
        <begin position="1"/>
        <end position="22"/>
    </location>
</feature>
<dbReference type="NCBIfam" id="TIGR03523">
    <property type="entry name" value="GldN"/>
    <property type="match status" value="1"/>
</dbReference>
<protein>
    <submittedName>
        <fullName evidence="2">GldN family protein</fullName>
    </submittedName>
</protein>
<keyword evidence="3" id="KW-1185">Reference proteome</keyword>
<gene>
    <name evidence="2" type="ordered locus">SGRA_2587</name>
</gene>
<dbReference type="Pfam" id="PF19841">
    <property type="entry name" value="GldN"/>
    <property type="match status" value="1"/>
</dbReference>
<dbReference type="EMBL" id="CP002831">
    <property type="protein sequence ID" value="AFC25315.1"/>
    <property type="molecule type" value="Genomic_DNA"/>
</dbReference>
<accession>H6L6R9</accession>
<dbReference type="AlphaFoldDB" id="H6L6R9"/>